<dbReference type="Gene3D" id="3.40.80.10">
    <property type="entry name" value="Peptidoglycan recognition protein-like"/>
    <property type="match status" value="1"/>
</dbReference>
<evidence type="ECO:0000259" key="5">
    <source>
        <dbReference type="SMART" id="SM00701"/>
    </source>
</evidence>
<evidence type="ECO:0000256" key="3">
    <source>
        <dbReference type="SAM" id="MobiDB-lite"/>
    </source>
</evidence>
<dbReference type="CDD" id="cd06583">
    <property type="entry name" value="PGRP"/>
    <property type="match status" value="1"/>
</dbReference>
<name>A0A4Q7PMF1_9FLAO</name>
<comment type="similarity">
    <text evidence="1">Belongs to the N-acetylmuramoyl-L-alanine amidase 2 family.</text>
</comment>
<evidence type="ECO:0000256" key="1">
    <source>
        <dbReference type="ARBA" id="ARBA00007553"/>
    </source>
</evidence>
<feature type="domain" description="N-acetylmuramoyl-L-alanine amidase" evidence="4">
    <location>
        <begin position="207"/>
        <end position="355"/>
    </location>
</feature>
<dbReference type="Gene3D" id="2.60.120.560">
    <property type="entry name" value="Exo-inulinase, domain 1"/>
    <property type="match status" value="1"/>
</dbReference>
<dbReference type="SMART" id="SM00644">
    <property type="entry name" value="Ami_2"/>
    <property type="match status" value="1"/>
</dbReference>
<dbReference type="PANTHER" id="PTHR11022:SF41">
    <property type="entry name" value="PEPTIDOGLYCAN-RECOGNITION PROTEIN LC-RELATED"/>
    <property type="match status" value="1"/>
</dbReference>
<keyword evidence="7" id="KW-1185">Reference proteome</keyword>
<dbReference type="Pfam" id="PF01510">
    <property type="entry name" value="Amidase_2"/>
    <property type="match status" value="1"/>
</dbReference>
<dbReference type="InterPro" id="IPR006619">
    <property type="entry name" value="PGRP_domain_met/bac"/>
</dbReference>
<dbReference type="InterPro" id="IPR026444">
    <property type="entry name" value="Secre_tail"/>
</dbReference>
<feature type="compositionally biased region" description="Low complexity" evidence="3">
    <location>
        <begin position="392"/>
        <end position="404"/>
    </location>
</feature>
<evidence type="ECO:0000313" key="6">
    <source>
        <dbReference type="EMBL" id="RZT00183.1"/>
    </source>
</evidence>
<dbReference type="GO" id="GO:0009253">
    <property type="term" value="P:peptidoglycan catabolic process"/>
    <property type="evidence" value="ECO:0007669"/>
    <property type="project" value="InterPro"/>
</dbReference>
<feature type="domain" description="Peptidoglycan recognition protein family" evidence="5">
    <location>
        <begin position="195"/>
        <end position="339"/>
    </location>
</feature>
<evidence type="ECO:0000259" key="4">
    <source>
        <dbReference type="SMART" id="SM00644"/>
    </source>
</evidence>
<organism evidence="6 7">
    <name type="scientific">Aquimarina brevivitae</name>
    <dbReference type="NCBI Taxonomy" id="323412"/>
    <lineage>
        <taxon>Bacteria</taxon>
        <taxon>Pseudomonadati</taxon>
        <taxon>Bacteroidota</taxon>
        <taxon>Flavobacteriia</taxon>
        <taxon>Flavobacteriales</taxon>
        <taxon>Flavobacteriaceae</taxon>
        <taxon>Aquimarina</taxon>
    </lineage>
</organism>
<gene>
    <name evidence="6" type="ORF">EV197_1418</name>
</gene>
<sequence>MNHIKYIMVIAVVLSSSLYAQNSKFKGEEASEKTINLGSKEALVNEATFKIEDQGLVIPKATKPQELLLKPIAMGLVKPQPFISSHLELQGRQLNHDLITIKYRTSKKGKRWSSWKELPFEGHTDKQTEEKLISSLFYMDKSTKYIQYSIHLTPTKEIVLQNIQLKHYSPGATPKKLQKEINNTAAQSKASCAKPAVVSRSQWGARPPRSSFPTSKVTHLIVHHEFGSNFSSDWAARVRSVQNFHMNSNGWSDIGYNFLIDPNGVIYEGRAGGDSAVGAHFCGRNRNTMGVCMLGNYSSTTPKVATQNSLKKLLAWKANKENINPTGSSYHYVINGSLKNISGHRDGGGCTACPGNGGYAILPSIRTGVQALINNGCSGDGGGSTDTQAPSTTITATGGSTQTGDFTANFNDTDNIGVTRRFYQALEKYGEQWYANRNNGFFNDNFNVFYGGYTLGAGNWSISNSHLRQSNTSSDNTKLSSYVAQNSGLPYLYEFAAKVESTSGPRKFGIHIMADDVTQSQRGNSYLIWFSGEDNKVRIYETINNVLNYRAIGDVPQDNNWANYKITYSPAFGVIEVFKNNISVLRWTDSTPISSGSSISLRTNTTIVEFDDLKVYKFRAGSSLIITAGTAFNKDLRRRNGKIKSLVRDAAGNWSSPGNFDVTISSLTKQNLEDDTKLVDSKIVLYPNPSDGTKLILDYTSSITNEALKISLLDVNGSRLKTKQMDWKGSQSQEIDLTEMVNQLAAGVYFIRVESRKDAQTTKLLIQ</sequence>
<dbReference type="AlphaFoldDB" id="A0A4Q7PMF1"/>
<dbReference type="PANTHER" id="PTHR11022">
    <property type="entry name" value="PEPTIDOGLYCAN RECOGNITION PROTEIN"/>
    <property type="match status" value="1"/>
</dbReference>
<dbReference type="EMBL" id="SGXE01000001">
    <property type="protein sequence ID" value="RZT00183.1"/>
    <property type="molecule type" value="Genomic_DNA"/>
</dbReference>
<dbReference type="GO" id="GO:0008270">
    <property type="term" value="F:zinc ion binding"/>
    <property type="evidence" value="ECO:0007669"/>
    <property type="project" value="InterPro"/>
</dbReference>
<keyword evidence="2" id="KW-0732">Signal</keyword>
<dbReference type="RefSeq" id="WP_130285977.1">
    <property type="nucleotide sequence ID" value="NZ_SGXE01000001.1"/>
</dbReference>
<evidence type="ECO:0000313" key="7">
    <source>
        <dbReference type="Proteomes" id="UP000292262"/>
    </source>
</evidence>
<dbReference type="SMART" id="SM00701">
    <property type="entry name" value="PGRP"/>
    <property type="match status" value="1"/>
</dbReference>
<protein>
    <submittedName>
        <fullName evidence="6">Putative secreted protein (Por secretion system target)</fullName>
    </submittedName>
</protein>
<dbReference type="GO" id="GO:0008745">
    <property type="term" value="F:N-acetylmuramoyl-L-alanine amidase activity"/>
    <property type="evidence" value="ECO:0007669"/>
    <property type="project" value="InterPro"/>
</dbReference>
<reference evidence="6 7" key="1">
    <citation type="submission" date="2019-02" db="EMBL/GenBank/DDBJ databases">
        <title>Genomic Encyclopedia of Type Strains, Phase IV (KMG-IV): sequencing the most valuable type-strain genomes for metagenomic binning, comparative biology and taxonomic classification.</title>
        <authorList>
            <person name="Goeker M."/>
        </authorList>
    </citation>
    <scope>NUCLEOTIDE SEQUENCE [LARGE SCALE GENOMIC DNA]</scope>
    <source>
        <strain evidence="6 7">DSM 17196</strain>
    </source>
</reference>
<dbReference type="Pfam" id="PF18962">
    <property type="entry name" value="Por_Secre_tail"/>
    <property type="match status" value="1"/>
</dbReference>
<evidence type="ECO:0000256" key="2">
    <source>
        <dbReference type="ARBA" id="ARBA00022729"/>
    </source>
</evidence>
<dbReference type="InterPro" id="IPR015510">
    <property type="entry name" value="PGRP"/>
</dbReference>
<dbReference type="InterPro" id="IPR036505">
    <property type="entry name" value="Amidase/PGRP_sf"/>
</dbReference>
<dbReference type="NCBIfam" id="TIGR04183">
    <property type="entry name" value="Por_Secre_tail"/>
    <property type="match status" value="1"/>
</dbReference>
<proteinExistence type="inferred from homology"/>
<accession>A0A4Q7PMF1</accession>
<dbReference type="InterPro" id="IPR002502">
    <property type="entry name" value="Amidase_domain"/>
</dbReference>
<feature type="region of interest" description="Disordered" evidence="3">
    <location>
        <begin position="381"/>
        <end position="408"/>
    </location>
</feature>
<comment type="caution">
    <text evidence="6">The sequence shown here is derived from an EMBL/GenBank/DDBJ whole genome shotgun (WGS) entry which is preliminary data.</text>
</comment>
<dbReference type="OrthoDB" id="2812205at2"/>
<dbReference type="Proteomes" id="UP000292262">
    <property type="component" value="Unassembled WGS sequence"/>
</dbReference>
<dbReference type="SUPFAM" id="SSF55846">
    <property type="entry name" value="N-acetylmuramoyl-L-alanine amidase-like"/>
    <property type="match status" value="1"/>
</dbReference>